<evidence type="ECO:0000256" key="9">
    <source>
        <dbReference type="PIRSR" id="PIRSR604808-2"/>
    </source>
</evidence>
<dbReference type="PANTHER" id="PTHR22748">
    <property type="entry name" value="AP ENDONUCLEASE"/>
    <property type="match status" value="1"/>
</dbReference>
<keyword evidence="9" id="KW-0464">Manganese</keyword>
<dbReference type="InterPro" id="IPR036691">
    <property type="entry name" value="Endo/exonu/phosph_ase_sf"/>
</dbReference>
<evidence type="ECO:0000256" key="8">
    <source>
        <dbReference type="ARBA" id="ARBA00023204"/>
    </source>
</evidence>
<reference evidence="12" key="2">
    <citation type="journal article" date="2014" name="Nat. Commun.">
        <title>The cavefish genome reveals candidate genes for eye loss.</title>
        <authorList>
            <person name="McGaugh S.E."/>
            <person name="Gross J.B."/>
            <person name="Aken B."/>
            <person name="Blin M."/>
            <person name="Borowsky R."/>
            <person name="Chalopin D."/>
            <person name="Hinaux H."/>
            <person name="Jeffery W.R."/>
            <person name="Keene A."/>
            <person name="Ma L."/>
            <person name="Minx P."/>
            <person name="Murphy D."/>
            <person name="O'Quin K.E."/>
            <person name="Retaux S."/>
            <person name="Rohner N."/>
            <person name="Searle S.M."/>
            <person name="Stahl B.A."/>
            <person name="Tabin C."/>
            <person name="Volff J.N."/>
            <person name="Yoshizawa M."/>
            <person name="Warren W.C."/>
        </authorList>
    </citation>
    <scope>NUCLEOTIDE SEQUENCE [LARGE SCALE GENOMIC DNA]</scope>
    <source>
        <strain evidence="12">female</strain>
    </source>
</reference>
<dbReference type="GO" id="GO:0046872">
    <property type="term" value="F:metal ion binding"/>
    <property type="evidence" value="ECO:0007669"/>
    <property type="project" value="UniProtKB-KW"/>
</dbReference>
<evidence type="ECO:0000313" key="11">
    <source>
        <dbReference type="Ensembl" id="ENSAMXP00000029749.1"/>
    </source>
</evidence>
<reference evidence="12" key="1">
    <citation type="submission" date="2013-03" db="EMBL/GenBank/DDBJ databases">
        <authorList>
            <person name="Jeffery W."/>
            <person name="Warren W."/>
            <person name="Wilson R.K."/>
        </authorList>
    </citation>
    <scope>NUCLEOTIDE SEQUENCE</scope>
    <source>
        <strain evidence="12">female</strain>
    </source>
</reference>
<evidence type="ECO:0000256" key="4">
    <source>
        <dbReference type="ARBA" id="ARBA00022723"/>
    </source>
</evidence>
<feature type="binding site" evidence="9">
    <location>
        <position position="10"/>
    </location>
    <ligand>
        <name>Mg(2+)</name>
        <dbReference type="ChEBI" id="CHEBI:18420"/>
        <label>1</label>
    </ligand>
</feature>
<accession>A0A3B1IKI8</accession>
<evidence type="ECO:0000259" key="10">
    <source>
        <dbReference type="Pfam" id="PF03372"/>
    </source>
</evidence>
<dbReference type="InterPro" id="IPR005135">
    <property type="entry name" value="Endo/exonuclease/phosphatase"/>
</dbReference>
<evidence type="ECO:0000256" key="6">
    <source>
        <dbReference type="ARBA" id="ARBA00022801"/>
    </source>
</evidence>
<dbReference type="Proteomes" id="UP000018467">
    <property type="component" value="Unassembled WGS sequence"/>
</dbReference>
<dbReference type="Ensembl" id="ENSAMXT00000036575.1">
    <property type="protein sequence ID" value="ENSAMXP00000029749.1"/>
    <property type="gene ID" value="ENSAMXG00000031190.1"/>
</dbReference>
<dbReference type="GO" id="GO:0003906">
    <property type="term" value="F:DNA-(apurinic or apyrimidinic site) endonuclease activity"/>
    <property type="evidence" value="ECO:0007669"/>
    <property type="project" value="TreeGrafter"/>
</dbReference>
<protein>
    <recommendedName>
        <fullName evidence="3">exodeoxyribonuclease III</fullName>
        <ecNumber evidence="3">3.1.11.2</ecNumber>
    </recommendedName>
</protein>
<reference evidence="11" key="3">
    <citation type="submission" date="2025-08" db="UniProtKB">
        <authorList>
            <consortium name="Ensembl"/>
        </authorList>
    </citation>
    <scope>IDENTIFICATION</scope>
</reference>
<dbReference type="InterPro" id="IPR004808">
    <property type="entry name" value="AP_endonuc_1"/>
</dbReference>
<keyword evidence="4 9" id="KW-0479">Metal-binding</keyword>
<dbReference type="GO" id="GO:0008081">
    <property type="term" value="F:phosphoric diester hydrolase activity"/>
    <property type="evidence" value="ECO:0007669"/>
    <property type="project" value="TreeGrafter"/>
</dbReference>
<evidence type="ECO:0000256" key="2">
    <source>
        <dbReference type="ARBA" id="ARBA00007092"/>
    </source>
</evidence>
<evidence type="ECO:0000256" key="7">
    <source>
        <dbReference type="ARBA" id="ARBA00022842"/>
    </source>
</evidence>
<comment type="similarity">
    <text evidence="2">Belongs to the DNA repair enzymes AP/ExoA family.</text>
</comment>
<organism evidence="11 12">
    <name type="scientific">Astyanax mexicanus</name>
    <name type="common">Blind cave fish</name>
    <name type="synonym">Astyanax fasciatus mexicanus</name>
    <dbReference type="NCBI Taxonomy" id="7994"/>
    <lineage>
        <taxon>Eukaryota</taxon>
        <taxon>Metazoa</taxon>
        <taxon>Chordata</taxon>
        <taxon>Craniata</taxon>
        <taxon>Vertebrata</taxon>
        <taxon>Euteleostomi</taxon>
        <taxon>Actinopterygii</taxon>
        <taxon>Neopterygii</taxon>
        <taxon>Teleostei</taxon>
        <taxon>Ostariophysi</taxon>
        <taxon>Characiformes</taxon>
        <taxon>Characoidei</taxon>
        <taxon>Acestrorhamphidae</taxon>
        <taxon>Acestrorhamphinae</taxon>
        <taxon>Astyanax</taxon>
    </lineage>
</organism>
<dbReference type="EC" id="3.1.11.2" evidence="3"/>
<dbReference type="GeneTree" id="ENSGT01140000282669"/>
<feature type="domain" description="Endonuclease/exonuclease/phosphatase" evidence="10">
    <location>
        <begin position="7"/>
        <end position="154"/>
    </location>
</feature>
<dbReference type="Bgee" id="ENSAMXG00000031190">
    <property type="expression patterns" value="Expressed in camera-type eye and 6 other cell types or tissues"/>
</dbReference>
<keyword evidence="12" id="KW-1185">Reference proteome</keyword>
<keyword evidence="8" id="KW-0234">DNA repair</keyword>
<evidence type="ECO:0000256" key="3">
    <source>
        <dbReference type="ARBA" id="ARBA00012115"/>
    </source>
</evidence>
<keyword evidence="6" id="KW-0378">Hydrolase</keyword>
<dbReference type="SUPFAM" id="SSF56219">
    <property type="entry name" value="DNase I-like"/>
    <property type="match status" value="1"/>
</dbReference>
<dbReference type="GO" id="GO:0006284">
    <property type="term" value="P:base-excision repair"/>
    <property type="evidence" value="ECO:0007669"/>
    <property type="project" value="TreeGrafter"/>
</dbReference>
<dbReference type="Gene3D" id="3.60.10.10">
    <property type="entry name" value="Endonuclease/exonuclease/phosphatase"/>
    <property type="match status" value="1"/>
</dbReference>
<evidence type="ECO:0000313" key="12">
    <source>
        <dbReference type="Proteomes" id="UP000018467"/>
    </source>
</evidence>
<dbReference type="GO" id="GO:0008311">
    <property type="term" value="F:double-stranded DNA 3'-5' DNA exonuclease activity"/>
    <property type="evidence" value="ECO:0007669"/>
    <property type="project" value="UniProtKB-EC"/>
</dbReference>
<evidence type="ECO:0000256" key="5">
    <source>
        <dbReference type="ARBA" id="ARBA00022763"/>
    </source>
</evidence>
<keyword evidence="7 9" id="KW-0460">Magnesium</keyword>
<name>A0A3B1IKI8_ASTMX</name>
<comment type="catalytic activity">
    <reaction evidence="1">
        <text>Exonucleolytic cleavage in the 3'- to 5'-direction to yield nucleoside 5'-phosphates.</text>
        <dbReference type="EC" id="3.1.11.2"/>
    </reaction>
</comment>
<sequence length="191" mass="21560">MVSLNILSWNVRGLNAPIKRTRCLEFLHRNSVSIALLQESHLKREDILRFQNKNYKILANSSALNKSKGVLILIKRSVKLSVDLIGGDDTGRFVYTAVKINNIKLLLISIYAPNEFDQHFLDNIFKTLLQFNDYRMVLGADFNASVHPPLDRSFNDPDSPYPPSYLRLTSSLLSLASPSLTLVLSPVTLEC</sequence>
<dbReference type="AlphaFoldDB" id="A0A3B1IKI8"/>
<proteinExistence type="inferred from homology"/>
<dbReference type="PANTHER" id="PTHR22748:SF6">
    <property type="entry name" value="DNA-(APURINIC OR APYRIMIDINIC SITE) ENDONUCLEASE"/>
    <property type="match status" value="1"/>
</dbReference>
<keyword evidence="5" id="KW-0227">DNA damage</keyword>
<dbReference type="InParanoid" id="A0A3B1IKI8"/>
<dbReference type="Pfam" id="PF03372">
    <property type="entry name" value="Exo_endo_phos"/>
    <property type="match status" value="1"/>
</dbReference>
<reference evidence="11" key="4">
    <citation type="submission" date="2025-09" db="UniProtKB">
        <authorList>
            <consortium name="Ensembl"/>
        </authorList>
    </citation>
    <scope>IDENTIFICATION</scope>
</reference>
<feature type="binding site" evidence="9">
    <location>
        <position position="39"/>
    </location>
    <ligand>
        <name>Mg(2+)</name>
        <dbReference type="ChEBI" id="CHEBI:18420"/>
        <label>1</label>
    </ligand>
</feature>
<comment type="cofactor">
    <cofactor evidence="9">
        <name>Mg(2+)</name>
        <dbReference type="ChEBI" id="CHEBI:18420"/>
    </cofactor>
    <cofactor evidence="9">
        <name>Mn(2+)</name>
        <dbReference type="ChEBI" id="CHEBI:29035"/>
    </cofactor>
    <text evidence="9">Probably binds two magnesium or manganese ions per subunit.</text>
</comment>
<dbReference type="GO" id="GO:0005634">
    <property type="term" value="C:nucleus"/>
    <property type="evidence" value="ECO:0007669"/>
    <property type="project" value="TreeGrafter"/>
</dbReference>
<evidence type="ECO:0000256" key="1">
    <source>
        <dbReference type="ARBA" id="ARBA00000493"/>
    </source>
</evidence>